<evidence type="ECO:0000313" key="2">
    <source>
        <dbReference type="EMBL" id="CAH2071996.1"/>
    </source>
</evidence>
<keyword evidence="1" id="KW-0732">Signal</keyword>
<dbReference type="Proteomes" id="UP000837857">
    <property type="component" value="Chromosome 6"/>
</dbReference>
<proteinExistence type="predicted"/>
<organism evidence="2 3">
    <name type="scientific">Iphiclides podalirius</name>
    <name type="common">scarce swallowtail</name>
    <dbReference type="NCBI Taxonomy" id="110791"/>
    <lineage>
        <taxon>Eukaryota</taxon>
        <taxon>Metazoa</taxon>
        <taxon>Ecdysozoa</taxon>
        <taxon>Arthropoda</taxon>
        <taxon>Hexapoda</taxon>
        <taxon>Insecta</taxon>
        <taxon>Pterygota</taxon>
        <taxon>Neoptera</taxon>
        <taxon>Endopterygota</taxon>
        <taxon>Lepidoptera</taxon>
        <taxon>Glossata</taxon>
        <taxon>Ditrysia</taxon>
        <taxon>Papilionoidea</taxon>
        <taxon>Papilionidae</taxon>
        <taxon>Papilioninae</taxon>
        <taxon>Iphiclides</taxon>
    </lineage>
</organism>
<protein>
    <submittedName>
        <fullName evidence="2">Uncharacterized protein</fullName>
    </submittedName>
</protein>
<reference evidence="2" key="1">
    <citation type="submission" date="2022-03" db="EMBL/GenBank/DDBJ databases">
        <authorList>
            <person name="Martin H S."/>
        </authorList>
    </citation>
    <scope>NUCLEOTIDE SEQUENCE</scope>
</reference>
<accession>A0ABN8J400</accession>
<feature type="non-terminal residue" evidence="2">
    <location>
        <position position="1"/>
    </location>
</feature>
<gene>
    <name evidence="2" type="ORF">IPOD504_LOCUS15356</name>
</gene>
<evidence type="ECO:0000313" key="3">
    <source>
        <dbReference type="Proteomes" id="UP000837857"/>
    </source>
</evidence>
<feature type="signal peptide" evidence="1">
    <location>
        <begin position="1"/>
        <end position="16"/>
    </location>
</feature>
<evidence type="ECO:0000256" key="1">
    <source>
        <dbReference type="SAM" id="SignalP"/>
    </source>
</evidence>
<dbReference type="EMBL" id="OW152818">
    <property type="protein sequence ID" value="CAH2071996.1"/>
    <property type="molecule type" value="Genomic_DNA"/>
</dbReference>
<sequence length="73" mass="7513">MKFVLVLIAAIAMVNAAHKLGRPVPLNAASSGPVSDVADTACTVDYDCTIPCSQGCLGTDMVICYAGQCFCSI</sequence>
<name>A0ABN8J400_9NEOP</name>
<feature type="chain" id="PRO_5045393335" evidence="1">
    <location>
        <begin position="17"/>
        <end position="73"/>
    </location>
</feature>
<keyword evidence="3" id="KW-1185">Reference proteome</keyword>